<name>A0ACC2W996_9TREE</name>
<dbReference type="EMBL" id="JASBWS010000036">
    <property type="protein sequence ID" value="KAJ9107774.1"/>
    <property type="molecule type" value="Genomic_DNA"/>
</dbReference>
<accession>A0ACC2W996</accession>
<reference evidence="1" key="1">
    <citation type="submission" date="2023-04" db="EMBL/GenBank/DDBJ databases">
        <title>Draft Genome sequencing of Naganishia species isolated from polar environments using Oxford Nanopore Technology.</title>
        <authorList>
            <person name="Leo P."/>
            <person name="Venkateswaran K."/>
        </authorList>
    </citation>
    <scope>NUCLEOTIDE SEQUENCE</scope>
    <source>
        <strain evidence="1">MNA-CCFEE 5262</strain>
    </source>
</reference>
<keyword evidence="2" id="KW-1185">Reference proteome</keyword>
<organism evidence="1 2">
    <name type="scientific">Naganishia adeliensis</name>
    <dbReference type="NCBI Taxonomy" id="92952"/>
    <lineage>
        <taxon>Eukaryota</taxon>
        <taxon>Fungi</taxon>
        <taxon>Dikarya</taxon>
        <taxon>Basidiomycota</taxon>
        <taxon>Agaricomycotina</taxon>
        <taxon>Tremellomycetes</taxon>
        <taxon>Filobasidiales</taxon>
        <taxon>Filobasidiaceae</taxon>
        <taxon>Naganishia</taxon>
    </lineage>
</organism>
<evidence type="ECO:0000313" key="2">
    <source>
        <dbReference type="Proteomes" id="UP001230649"/>
    </source>
</evidence>
<proteinExistence type="predicted"/>
<comment type="caution">
    <text evidence="1">The sequence shown here is derived from an EMBL/GenBank/DDBJ whole genome shotgun (WGS) entry which is preliminary data.</text>
</comment>
<sequence length="139" mass="15242">MSSKDVVAQMQKEHDSLVKDCKKFDLAPSKSLFTARRLNARYKALGAILFAAGENWILSDHREERQILTKEMSTMEMFYLPPDEEEPQDTEAKALGLGLRPESDISEGQPLAAQTHSSAAALSAITSVNGKGTAFKEGN</sequence>
<protein>
    <submittedName>
        <fullName evidence="1">Uncharacterized protein</fullName>
    </submittedName>
</protein>
<evidence type="ECO:0000313" key="1">
    <source>
        <dbReference type="EMBL" id="KAJ9107774.1"/>
    </source>
</evidence>
<dbReference type="Proteomes" id="UP001230649">
    <property type="component" value="Unassembled WGS sequence"/>
</dbReference>
<gene>
    <name evidence="1" type="ORF">QFC20_003719</name>
</gene>